<keyword evidence="3" id="KW-1185">Reference proteome</keyword>
<protein>
    <submittedName>
        <fullName evidence="2">Uncharacterized protein</fullName>
    </submittedName>
</protein>
<dbReference type="EnsemblPlants" id="OPUNC04G00800.1">
    <property type="protein sequence ID" value="OPUNC04G00800.1"/>
    <property type="gene ID" value="OPUNC04G00800"/>
</dbReference>
<feature type="compositionally biased region" description="Low complexity" evidence="1">
    <location>
        <begin position="154"/>
        <end position="174"/>
    </location>
</feature>
<reference evidence="2" key="1">
    <citation type="submission" date="2015-04" db="UniProtKB">
        <authorList>
            <consortium name="EnsemblPlants"/>
        </authorList>
    </citation>
    <scope>IDENTIFICATION</scope>
</reference>
<evidence type="ECO:0000313" key="3">
    <source>
        <dbReference type="Proteomes" id="UP000026962"/>
    </source>
</evidence>
<evidence type="ECO:0000313" key="2">
    <source>
        <dbReference type="EnsemblPlants" id="OPUNC04G00800.1"/>
    </source>
</evidence>
<name>A0A0E0KM80_ORYPU</name>
<feature type="compositionally biased region" description="Basic residues" evidence="1">
    <location>
        <begin position="63"/>
        <end position="79"/>
    </location>
</feature>
<accession>A0A0E0KM80</accession>
<evidence type="ECO:0000256" key="1">
    <source>
        <dbReference type="SAM" id="MobiDB-lite"/>
    </source>
</evidence>
<feature type="compositionally biased region" description="Basic and acidic residues" evidence="1">
    <location>
        <begin position="105"/>
        <end position="122"/>
    </location>
</feature>
<organism evidence="2">
    <name type="scientific">Oryza punctata</name>
    <name type="common">Red rice</name>
    <dbReference type="NCBI Taxonomy" id="4537"/>
    <lineage>
        <taxon>Eukaryota</taxon>
        <taxon>Viridiplantae</taxon>
        <taxon>Streptophyta</taxon>
        <taxon>Embryophyta</taxon>
        <taxon>Tracheophyta</taxon>
        <taxon>Spermatophyta</taxon>
        <taxon>Magnoliopsida</taxon>
        <taxon>Liliopsida</taxon>
        <taxon>Poales</taxon>
        <taxon>Poaceae</taxon>
        <taxon>BOP clade</taxon>
        <taxon>Oryzoideae</taxon>
        <taxon>Oryzeae</taxon>
        <taxon>Oryzinae</taxon>
        <taxon>Oryza</taxon>
    </lineage>
</organism>
<feature type="compositionally biased region" description="Low complexity" evidence="1">
    <location>
        <begin position="125"/>
        <end position="136"/>
    </location>
</feature>
<sequence>MMRKGEVVAAALLVVTVAITGAGSAAATAIAIPTIRSVATAAPFSTAATTISPGLHATTLPRRPPHRQLHPMPRWRRGRSPGGRGPVRSVDRAATSPCQPPPHAVLEEKGRGRSPGREEAGEIHASSTTIAVAATSLRRPPRGHHLTRTAQKEGASTPATTSPGPAGSSPAPAGLLHHRATLEEERMGRAPGRGLSPVLVGHRRSSCWKAKGEEGRERDVARERYGKMWIRTDSRYT</sequence>
<dbReference type="Gramene" id="OPUNC04G00800.1">
    <property type="protein sequence ID" value="OPUNC04G00800.1"/>
    <property type="gene ID" value="OPUNC04G00800"/>
</dbReference>
<feature type="region of interest" description="Disordered" evidence="1">
    <location>
        <begin position="53"/>
        <end position="174"/>
    </location>
</feature>
<dbReference type="HOGENOM" id="CLU_1172300_0_0_1"/>
<proteinExistence type="predicted"/>
<dbReference type="AlphaFoldDB" id="A0A0E0KM80"/>
<dbReference type="Proteomes" id="UP000026962">
    <property type="component" value="Chromosome 4"/>
</dbReference>
<reference evidence="2" key="2">
    <citation type="submission" date="2018-05" db="EMBL/GenBank/DDBJ databases">
        <title>OpunRS2 (Oryza punctata Reference Sequence Version 2).</title>
        <authorList>
            <person name="Zhang J."/>
            <person name="Kudrna D."/>
            <person name="Lee S."/>
            <person name="Talag J."/>
            <person name="Welchert J."/>
            <person name="Wing R.A."/>
        </authorList>
    </citation>
    <scope>NUCLEOTIDE SEQUENCE [LARGE SCALE GENOMIC DNA]</scope>
</reference>